<comment type="subunit">
    <text evidence="9">The complex comprises the extracytoplasmic solute receptor protein and the two transmembrane proteins.</text>
</comment>
<keyword evidence="13" id="KW-1185">Reference proteome</keyword>
<comment type="subcellular location">
    <subcellularLocation>
        <location evidence="1 9">Cell inner membrane</location>
        <topology evidence="1 9">Multi-pass membrane protein</topology>
    </subcellularLocation>
</comment>
<dbReference type="GO" id="GO:0005886">
    <property type="term" value="C:plasma membrane"/>
    <property type="evidence" value="ECO:0007669"/>
    <property type="project" value="UniProtKB-SubCell"/>
</dbReference>
<protein>
    <recommendedName>
        <fullName evidence="9">TRAP transporter small permease protein</fullName>
    </recommendedName>
</protein>
<dbReference type="Proteomes" id="UP000256794">
    <property type="component" value="Unassembled WGS sequence"/>
</dbReference>
<dbReference type="PANTHER" id="PTHR35011:SF10">
    <property type="entry name" value="TRAP TRANSPORTER SMALL PERMEASE PROTEIN"/>
    <property type="match status" value="1"/>
</dbReference>
<feature type="transmembrane region" description="Helical" evidence="9">
    <location>
        <begin position="132"/>
        <end position="153"/>
    </location>
</feature>
<evidence type="ECO:0000313" key="11">
    <source>
        <dbReference type="EMBL" id="REF71580.1"/>
    </source>
</evidence>
<evidence type="ECO:0000256" key="2">
    <source>
        <dbReference type="ARBA" id="ARBA00022448"/>
    </source>
</evidence>
<evidence type="ECO:0000256" key="1">
    <source>
        <dbReference type="ARBA" id="ARBA00004429"/>
    </source>
</evidence>
<keyword evidence="7 9" id="KW-0472">Membrane</keyword>
<evidence type="ECO:0000313" key="12">
    <source>
        <dbReference type="EMBL" id="REG33796.1"/>
    </source>
</evidence>
<proteinExistence type="inferred from homology"/>
<keyword evidence="3" id="KW-1003">Cell membrane</keyword>
<dbReference type="PANTHER" id="PTHR35011">
    <property type="entry name" value="2,3-DIKETO-L-GULONATE TRAP TRANSPORTER SMALL PERMEASE PROTEIN YIAM"/>
    <property type="match status" value="1"/>
</dbReference>
<dbReference type="OrthoDB" id="9797534at2"/>
<dbReference type="GO" id="GO:0015740">
    <property type="term" value="P:C4-dicarboxylate transport"/>
    <property type="evidence" value="ECO:0007669"/>
    <property type="project" value="TreeGrafter"/>
</dbReference>
<evidence type="ECO:0000256" key="4">
    <source>
        <dbReference type="ARBA" id="ARBA00022519"/>
    </source>
</evidence>
<feature type="transmembrane region" description="Helical" evidence="9">
    <location>
        <begin position="12"/>
        <end position="32"/>
    </location>
</feature>
<dbReference type="GO" id="GO:0022857">
    <property type="term" value="F:transmembrane transporter activity"/>
    <property type="evidence" value="ECO:0007669"/>
    <property type="project" value="UniProtKB-UniRule"/>
</dbReference>
<keyword evidence="6 9" id="KW-1133">Transmembrane helix</keyword>
<evidence type="ECO:0000259" key="10">
    <source>
        <dbReference type="Pfam" id="PF04290"/>
    </source>
</evidence>
<dbReference type="EMBL" id="QTUJ01000001">
    <property type="protein sequence ID" value="REF71580.1"/>
    <property type="molecule type" value="Genomic_DNA"/>
</dbReference>
<evidence type="ECO:0000256" key="8">
    <source>
        <dbReference type="ARBA" id="ARBA00038436"/>
    </source>
</evidence>
<dbReference type="AlphaFoldDB" id="A0A369U445"/>
<comment type="similarity">
    <text evidence="8 9">Belongs to the TRAP transporter small permease family.</text>
</comment>
<keyword evidence="4 9" id="KW-0997">Cell inner membrane</keyword>
<feature type="domain" description="Tripartite ATP-independent periplasmic transporters DctQ component" evidence="10">
    <location>
        <begin position="28"/>
        <end position="157"/>
    </location>
</feature>
<evidence type="ECO:0000313" key="14">
    <source>
        <dbReference type="Proteomes" id="UP000256941"/>
    </source>
</evidence>
<comment type="function">
    <text evidence="9">Part of the tripartite ATP-independent periplasmic (TRAP) transport system.</text>
</comment>
<gene>
    <name evidence="12" type="ORF">ATH84_104131</name>
    <name evidence="11" type="ORF">BDD41_0035</name>
</gene>
<dbReference type="Pfam" id="PF04290">
    <property type="entry name" value="DctQ"/>
    <property type="match status" value="1"/>
</dbReference>
<dbReference type="InterPro" id="IPR055348">
    <property type="entry name" value="DctQ"/>
</dbReference>
<reference evidence="13 14" key="1">
    <citation type="submission" date="2018-08" db="EMBL/GenBank/DDBJ databases">
        <title>Genomic Encyclopedia of Archaeal and Bacterial Type Strains, Phase II (KMG-II): from individual species to whole genera.</title>
        <authorList>
            <person name="Goeker M."/>
        </authorList>
    </citation>
    <scope>NUCLEOTIDE SEQUENCE [LARGE SCALE GENOMIC DNA]</scope>
    <source>
        <strain evidence="11 14">DSM 17099</strain>
        <strain evidence="12 13">DSM 582</strain>
    </source>
</reference>
<evidence type="ECO:0000256" key="3">
    <source>
        <dbReference type="ARBA" id="ARBA00022475"/>
    </source>
</evidence>
<dbReference type="InterPro" id="IPR007387">
    <property type="entry name" value="TRAP_DctQ"/>
</dbReference>
<accession>A0A3D9XM92</accession>
<comment type="caution">
    <text evidence="11">The sequence shown here is derived from an EMBL/GenBank/DDBJ whole genome shotgun (WGS) entry which is preliminary data.</text>
</comment>
<organism evidence="11 14">
    <name type="scientific">Paracoccus versutus</name>
    <name type="common">Thiobacillus versutus</name>
    <dbReference type="NCBI Taxonomy" id="34007"/>
    <lineage>
        <taxon>Bacteria</taxon>
        <taxon>Pseudomonadati</taxon>
        <taxon>Pseudomonadota</taxon>
        <taxon>Alphaproteobacteria</taxon>
        <taxon>Rhodobacterales</taxon>
        <taxon>Paracoccaceae</taxon>
        <taxon>Paracoccus</taxon>
    </lineage>
</organism>
<evidence type="ECO:0000256" key="6">
    <source>
        <dbReference type="ARBA" id="ARBA00022989"/>
    </source>
</evidence>
<keyword evidence="2 9" id="KW-0813">Transport</keyword>
<evidence type="ECO:0000256" key="9">
    <source>
        <dbReference type="RuleBase" id="RU369079"/>
    </source>
</evidence>
<evidence type="ECO:0000256" key="7">
    <source>
        <dbReference type="ARBA" id="ARBA00023136"/>
    </source>
</evidence>
<dbReference type="EMBL" id="QUMX01000041">
    <property type="protein sequence ID" value="REG33796.1"/>
    <property type="molecule type" value="Genomic_DNA"/>
</dbReference>
<feature type="transmembrane region" description="Helical" evidence="9">
    <location>
        <begin position="90"/>
        <end position="112"/>
    </location>
</feature>
<dbReference type="Proteomes" id="UP000256941">
    <property type="component" value="Unassembled WGS sequence"/>
</dbReference>
<evidence type="ECO:0000256" key="5">
    <source>
        <dbReference type="ARBA" id="ARBA00022692"/>
    </source>
</evidence>
<keyword evidence="5 9" id="KW-0812">Transmembrane</keyword>
<evidence type="ECO:0000313" key="13">
    <source>
        <dbReference type="Proteomes" id="UP000256794"/>
    </source>
</evidence>
<accession>A0A369U445</accession>
<dbReference type="RefSeq" id="WP_052096274.1">
    <property type="nucleotide sequence ID" value="NZ_CP035287.1"/>
</dbReference>
<name>A0A369U445_PARVE</name>
<feature type="transmembrane region" description="Helical" evidence="9">
    <location>
        <begin position="52"/>
        <end position="70"/>
    </location>
</feature>
<sequence length="171" mass="18701">MLSRAVIRISEICSGAGIAVSAALLVYIVVHIILEIILRNFFASSTNSMGEYVGYATGAMAFLAMGHTFMSRKHVRVSLLRRFLRGRAAIAVELFCVATTFAMFAFMARYIWLILVRDFLRGSVSPGLTATPTWYIAAAIFAGLVIFLIQLVASALDTVIHGVPEEHIEGE</sequence>